<dbReference type="Pfam" id="PF01633">
    <property type="entry name" value="Choline_kinase"/>
    <property type="match status" value="1"/>
</dbReference>
<dbReference type="KEGG" id="dpp:DICPUDRAFT_85862"/>
<dbReference type="CDD" id="cd05157">
    <property type="entry name" value="ETNK_euk"/>
    <property type="match status" value="1"/>
</dbReference>
<sequence length="384" mass="44936">MNQFEDVIYPNEISHVTTNVDYIEEDKNNENNENYLNLVQILRELVDNNLKEEIEFKSMVGGVTNTLYKSSFITGQGNNKSVIIRLYGKGSDQFIDRKTEANIQYLLSKNGVGPKFYGTFENGCIYGYVEGDQLQLEDLYNRNILKLISQETGKWHTLELDLPSRKENIASNTSLFSNINLWMENAIQLVKSAPTSSPISEINIEHYRDEALYLMGFLEKHYGGDNLNKHVNFCHNDLIPRNMIYDQEKNQVKFIDFEYSGYNFRGYDIGNFFCEFSGLDLDYTKYPSIEIQKRFIKDYLISVNSFKQNKLNNNSKSNVYEPTEKEIHSLYIEANHFSLGSHLMWAFWSIIQFFNSSIDFDYLDYTKKRFAQYTLVKEKVLLLK</sequence>
<dbReference type="GO" id="GO:0005737">
    <property type="term" value="C:cytoplasm"/>
    <property type="evidence" value="ECO:0000318"/>
    <property type="project" value="GO_Central"/>
</dbReference>
<dbReference type="SUPFAM" id="SSF56112">
    <property type="entry name" value="Protein kinase-like (PK-like)"/>
    <property type="match status" value="1"/>
</dbReference>
<dbReference type="RefSeq" id="XP_003283504.1">
    <property type="nucleotide sequence ID" value="XM_003283456.1"/>
</dbReference>
<accession>F0Z7T7</accession>
<dbReference type="GO" id="GO:0006646">
    <property type="term" value="P:phosphatidylethanolamine biosynthetic process"/>
    <property type="evidence" value="ECO:0000318"/>
    <property type="project" value="GO_Central"/>
</dbReference>
<name>F0Z7T7_DICPU</name>
<dbReference type="FunCoup" id="F0Z7T7">
    <property type="interactions" value="138"/>
</dbReference>
<dbReference type="GO" id="GO:0004305">
    <property type="term" value="F:ethanolamine kinase activity"/>
    <property type="evidence" value="ECO:0000318"/>
    <property type="project" value="GO_Central"/>
</dbReference>
<comment type="similarity">
    <text evidence="2">Belongs to the choline/ethanolamine kinase family.</text>
</comment>
<gene>
    <name evidence="4" type="ORF">DICPUDRAFT_85862</name>
</gene>
<evidence type="ECO:0000256" key="1">
    <source>
        <dbReference type="ARBA" id="ARBA00037883"/>
    </source>
</evidence>
<dbReference type="EMBL" id="GL870948">
    <property type="protein sequence ID" value="EGC40001.1"/>
    <property type="molecule type" value="Genomic_DNA"/>
</dbReference>
<dbReference type="Gene3D" id="3.90.1200.10">
    <property type="match status" value="1"/>
</dbReference>
<keyword evidence="5" id="KW-1185">Reference proteome</keyword>
<dbReference type="EC" id="2.7.1.82" evidence="3"/>
<dbReference type="PANTHER" id="PTHR22603">
    <property type="entry name" value="CHOLINE/ETHANOALAMINE KINASE"/>
    <property type="match status" value="1"/>
</dbReference>
<proteinExistence type="inferred from homology"/>
<dbReference type="InterPro" id="IPR011009">
    <property type="entry name" value="Kinase-like_dom_sf"/>
</dbReference>
<dbReference type="OMA" id="IETSIDY"/>
<comment type="pathway">
    <text evidence="1">Phospholipid metabolism; phosphatidylethanolamine biosynthesis; phosphatidylethanolamine from ethanolamine: step 1/3.</text>
</comment>
<dbReference type="InParanoid" id="F0Z7T7"/>
<dbReference type="STRING" id="5786.F0Z7T7"/>
<evidence type="ECO:0000256" key="3">
    <source>
        <dbReference type="ARBA" id="ARBA00038874"/>
    </source>
</evidence>
<organism evidence="4 5">
    <name type="scientific">Dictyostelium purpureum</name>
    <name type="common">Slime mold</name>
    <dbReference type="NCBI Taxonomy" id="5786"/>
    <lineage>
        <taxon>Eukaryota</taxon>
        <taxon>Amoebozoa</taxon>
        <taxon>Evosea</taxon>
        <taxon>Eumycetozoa</taxon>
        <taxon>Dictyostelia</taxon>
        <taxon>Dictyosteliales</taxon>
        <taxon>Dictyosteliaceae</taxon>
        <taxon>Dictyostelium</taxon>
    </lineage>
</organism>
<dbReference type="Gene3D" id="3.30.200.20">
    <property type="entry name" value="Phosphorylase Kinase, domain 1"/>
    <property type="match status" value="1"/>
</dbReference>
<dbReference type="GeneID" id="10509374"/>
<evidence type="ECO:0000256" key="2">
    <source>
        <dbReference type="ARBA" id="ARBA00038211"/>
    </source>
</evidence>
<protein>
    <recommendedName>
        <fullName evidence="3">ethanolamine kinase</fullName>
        <ecNumber evidence="3">2.7.1.82</ecNumber>
    </recommendedName>
</protein>
<dbReference type="VEuPathDB" id="AmoebaDB:DICPUDRAFT_85862"/>
<dbReference type="Proteomes" id="UP000001064">
    <property type="component" value="Unassembled WGS sequence"/>
</dbReference>
<evidence type="ECO:0000313" key="5">
    <source>
        <dbReference type="Proteomes" id="UP000001064"/>
    </source>
</evidence>
<reference evidence="5" key="1">
    <citation type="journal article" date="2011" name="Genome Biol.">
        <title>Comparative genomics of the social amoebae Dictyostelium discoideum and Dictyostelium purpureum.</title>
        <authorList>
            <consortium name="US DOE Joint Genome Institute (JGI-PGF)"/>
            <person name="Sucgang R."/>
            <person name="Kuo A."/>
            <person name="Tian X."/>
            <person name="Salerno W."/>
            <person name="Parikh A."/>
            <person name="Feasley C.L."/>
            <person name="Dalin E."/>
            <person name="Tu H."/>
            <person name="Huang E."/>
            <person name="Barry K."/>
            <person name="Lindquist E."/>
            <person name="Shapiro H."/>
            <person name="Bruce D."/>
            <person name="Schmutz J."/>
            <person name="Salamov A."/>
            <person name="Fey P."/>
            <person name="Gaudet P."/>
            <person name="Anjard C."/>
            <person name="Babu M.M."/>
            <person name="Basu S."/>
            <person name="Bushmanova Y."/>
            <person name="van der Wel H."/>
            <person name="Katoh-Kurasawa M."/>
            <person name="Dinh C."/>
            <person name="Coutinho P.M."/>
            <person name="Saito T."/>
            <person name="Elias M."/>
            <person name="Schaap P."/>
            <person name="Kay R.R."/>
            <person name="Henrissat B."/>
            <person name="Eichinger L."/>
            <person name="Rivero F."/>
            <person name="Putnam N.H."/>
            <person name="West C.M."/>
            <person name="Loomis W.F."/>
            <person name="Chisholm R.L."/>
            <person name="Shaulsky G."/>
            <person name="Strassmann J.E."/>
            <person name="Queller D.C."/>
            <person name="Kuspa A."/>
            <person name="Grigoriev I.V."/>
        </authorList>
    </citation>
    <scope>NUCLEOTIDE SEQUENCE [LARGE SCALE GENOMIC DNA]</scope>
    <source>
        <strain evidence="5">QSDP1</strain>
    </source>
</reference>
<dbReference type="OrthoDB" id="10267235at2759"/>
<dbReference type="PANTHER" id="PTHR22603:SF66">
    <property type="entry name" value="ETHANOLAMINE KINASE"/>
    <property type="match status" value="1"/>
</dbReference>
<dbReference type="AlphaFoldDB" id="F0Z7T7"/>
<dbReference type="eggNOG" id="KOG4720">
    <property type="taxonomic scope" value="Eukaryota"/>
</dbReference>
<evidence type="ECO:0000313" key="4">
    <source>
        <dbReference type="EMBL" id="EGC40001.1"/>
    </source>
</evidence>